<dbReference type="CDD" id="cd21442">
    <property type="entry name" value="SNARE_NTD_STX6-like"/>
    <property type="match status" value="1"/>
</dbReference>
<name>A0A8K0I0Q9_COCNU</name>
<dbReference type="AlphaFoldDB" id="A0A8K0I0Q9"/>
<reference evidence="5" key="2">
    <citation type="submission" date="2019-07" db="EMBL/GenBank/DDBJ databases">
        <authorList>
            <person name="Yang Y."/>
            <person name="Bocs S."/>
            <person name="Baudouin L."/>
        </authorList>
    </citation>
    <scope>NUCLEOTIDE SEQUENCE</scope>
    <source>
        <tissue evidence="5">Spear leaf of Hainan Tall coconut</tissue>
    </source>
</reference>
<comment type="caution">
    <text evidence="5">The sequence shown here is derived from an EMBL/GenBank/DDBJ whole genome shotgun (WGS) entry which is preliminary data.</text>
</comment>
<feature type="transmembrane region" description="Helical" evidence="3">
    <location>
        <begin position="362"/>
        <end position="383"/>
    </location>
</feature>
<dbReference type="GO" id="GO:0012505">
    <property type="term" value="C:endomembrane system"/>
    <property type="evidence" value="ECO:0007669"/>
    <property type="project" value="UniProtKB-SubCell"/>
</dbReference>
<dbReference type="InterPro" id="IPR010989">
    <property type="entry name" value="SNARE"/>
</dbReference>
<evidence type="ECO:0000313" key="6">
    <source>
        <dbReference type="Proteomes" id="UP000797356"/>
    </source>
</evidence>
<dbReference type="Proteomes" id="UP000797356">
    <property type="component" value="Chromosome 2"/>
</dbReference>
<proteinExistence type="predicted"/>
<dbReference type="PANTHER" id="PTHR34949:SF2">
    <property type="entry name" value="OS05G0443700 PROTEIN"/>
    <property type="match status" value="1"/>
</dbReference>
<evidence type="ECO:0000256" key="1">
    <source>
        <dbReference type="ARBA" id="ARBA00022927"/>
    </source>
</evidence>
<keyword evidence="6" id="KW-1185">Reference proteome</keyword>
<accession>A0A8K0I0Q9</accession>
<comment type="subcellular location">
    <subcellularLocation>
        <location evidence="2">Endomembrane system</location>
        <topology evidence="2">Single-pass type IV membrane protein</topology>
    </subcellularLocation>
</comment>
<dbReference type="OrthoDB" id="737588at2759"/>
<reference evidence="5" key="1">
    <citation type="journal article" date="2017" name="Gigascience">
        <title>The genome draft of coconut (Cocos nucifera).</title>
        <authorList>
            <person name="Xiao Y."/>
            <person name="Xu P."/>
            <person name="Fan H."/>
            <person name="Baudouin L."/>
            <person name="Xia W."/>
            <person name="Bocs S."/>
            <person name="Xu J."/>
            <person name="Li Q."/>
            <person name="Guo A."/>
            <person name="Zhou L."/>
            <person name="Li J."/>
            <person name="Wu Y."/>
            <person name="Ma Z."/>
            <person name="Armero A."/>
            <person name="Issali A.E."/>
            <person name="Liu N."/>
            <person name="Peng M."/>
            <person name="Yang Y."/>
        </authorList>
    </citation>
    <scope>NUCLEOTIDE SEQUENCE</scope>
    <source>
        <tissue evidence="5">Spear leaf of Hainan Tall coconut</tissue>
    </source>
</reference>
<dbReference type="GO" id="GO:0048193">
    <property type="term" value="P:Golgi vesicle transport"/>
    <property type="evidence" value="ECO:0007669"/>
    <property type="project" value="InterPro"/>
</dbReference>
<dbReference type="SUPFAM" id="SSF47661">
    <property type="entry name" value="t-snare proteins"/>
    <property type="match status" value="1"/>
</dbReference>
<evidence type="ECO:0000256" key="2">
    <source>
        <dbReference type="ARBA" id="ARBA00046280"/>
    </source>
</evidence>
<keyword evidence="3" id="KW-0472">Membrane</keyword>
<evidence type="ECO:0000313" key="5">
    <source>
        <dbReference type="EMBL" id="KAG1331689.1"/>
    </source>
</evidence>
<dbReference type="PANTHER" id="PTHR34949">
    <property type="entry name" value="OS05G0443700 PROTEIN"/>
    <property type="match status" value="1"/>
</dbReference>
<organism evidence="5 6">
    <name type="scientific">Cocos nucifera</name>
    <name type="common">Coconut palm</name>
    <dbReference type="NCBI Taxonomy" id="13894"/>
    <lineage>
        <taxon>Eukaryota</taxon>
        <taxon>Viridiplantae</taxon>
        <taxon>Streptophyta</taxon>
        <taxon>Embryophyta</taxon>
        <taxon>Tracheophyta</taxon>
        <taxon>Spermatophyta</taxon>
        <taxon>Magnoliopsida</taxon>
        <taxon>Liliopsida</taxon>
        <taxon>Arecaceae</taxon>
        <taxon>Arecoideae</taxon>
        <taxon>Cocoseae</taxon>
        <taxon>Attaleinae</taxon>
        <taxon>Cocos</taxon>
    </lineage>
</organism>
<gene>
    <name evidence="5" type="ORF">COCNU_02G016570</name>
</gene>
<dbReference type="GO" id="GO:0016020">
    <property type="term" value="C:membrane"/>
    <property type="evidence" value="ECO:0007669"/>
    <property type="project" value="InterPro"/>
</dbReference>
<sequence length="386" mass="44098">MAESFSRWESDPLFSAAEVVQDSADRMESVFRMLLHENKLLQGDPSDTKLLSSVRYQRRDLVTALETTRWQLEDFERAVHFAALSDQSNSRENAIFKFRQLIRAIREQIVQVERSVDDASVEDINRNFESMNLNEQDTDGLALFLSGVDSRDHHLHYDSGSSIMRRFLDSTTDGDAIVELKTEEVELFPMNGLNYSNHGYDSSKDNMLRKVGSNYSQREIETPAAIQGSFIVNCRDVNAGTGAYDMEVGDPGGKCYPQKNRLRGSFWRFLRNFWLANNRKGSFTKRRKDGEAVDAEVRMTPSIISISPDEQERNLSLGLIPSFSICEGSKVKDLTCTLQLYRWLEAIRKRYQRSQFVILNSRFPVCIAMAIFVMLAVLGFLAFRAA</sequence>
<keyword evidence="3" id="KW-1133">Transmembrane helix</keyword>
<dbReference type="Pfam" id="PF09177">
    <property type="entry name" value="STX6_10_61_N"/>
    <property type="match status" value="1"/>
</dbReference>
<keyword evidence="1" id="KW-0653">Protein transport</keyword>
<feature type="domain" description="Syntaxin 6/10/61 N-terminal" evidence="4">
    <location>
        <begin position="11"/>
        <end position="113"/>
    </location>
</feature>
<keyword evidence="1" id="KW-0813">Transport</keyword>
<dbReference type="InterPro" id="IPR015260">
    <property type="entry name" value="Syntaxin-6/10/61_N"/>
</dbReference>
<protein>
    <submittedName>
        <fullName evidence="5">Putative Syntaxin 6</fullName>
    </submittedName>
</protein>
<evidence type="ECO:0000256" key="3">
    <source>
        <dbReference type="SAM" id="Phobius"/>
    </source>
</evidence>
<keyword evidence="3" id="KW-0812">Transmembrane</keyword>
<dbReference type="Gene3D" id="1.20.58.90">
    <property type="match status" value="1"/>
</dbReference>
<dbReference type="GO" id="GO:0015031">
    <property type="term" value="P:protein transport"/>
    <property type="evidence" value="ECO:0007669"/>
    <property type="project" value="UniProtKB-KW"/>
</dbReference>
<evidence type="ECO:0000259" key="4">
    <source>
        <dbReference type="Pfam" id="PF09177"/>
    </source>
</evidence>
<dbReference type="EMBL" id="CM017873">
    <property type="protein sequence ID" value="KAG1331689.1"/>
    <property type="molecule type" value="Genomic_DNA"/>
</dbReference>